<keyword evidence="1" id="KW-0472">Membrane</keyword>
<dbReference type="Pfam" id="PF11683">
    <property type="entry name" value="DUF3278"/>
    <property type="match status" value="1"/>
</dbReference>
<sequence length="186" mass="21392">MDYFGRKKMENKKKESLFTKYLKMFYGVSGPLDEYKRQEINRIGNNSFIACWLYIATLSLFLIFYGTSHPQNAISIFIVANFVFLMILSVYIIIATKRSNLTTNEVSVDNYKKAKRKVVYKGIGFGIYFVLAMYLITPLTSLSSGNKSYIESLKHPEGGFLSFIVGGLIFGISMYIIMRIRIKKMK</sequence>
<name>A0ABY2YSX1_9LACO</name>
<keyword evidence="3" id="KW-1185">Reference proteome</keyword>
<accession>A0ABY2YSX1</accession>
<comment type="caution">
    <text evidence="2">The sequence shown here is derived from an EMBL/GenBank/DDBJ whole genome shotgun (WGS) entry which is preliminary data.</text>
</comment>
<gene>
    <name evidence="2" type="ORF">DY048_06775</name>
</gene>
<feature type="transmembrane region" description="Helical" evidence="1">
    <location>
        <begin position="118"/>
        <end position="139"/>
    </location>
</feature>
<protein>
    <submittedName>
        <fullName evidence="2">DUF3278 domain-containing protein</fullName>
    </submittedName>
</protein>
<keyword evidence="1" id="KW-1133">Transmembrane helix</keyword>
<dbReference type="InterPro" id="IPR021697">
    <property type="entry name" value="DUF3278"/>
</dbReference>
<feature type="transmembrane region" description="Helical" evidence="1">
    <location>
        <begin position="47"/>
        <end position="67"/>
    </location>
</feature>
<reference evidence="2 3" key="1">
    <citation type="submission" date="2018-08" db="EMBL/GenBank/DDBJ databases">
        <title>Comparative genomics of wild bee and flower associated Lactobacillus reveals potential adaptation to the bee host.</title>
        <authorList>
            <person name="Vuong H.Q."/>
            <person name="Mcfrederick Q.S."/>
        </authorList>
    </citation>
    <scope>NUCLEOTIDE SEQUENCE [LARGE SCALE GENOMIC DNA]</scope>
    <source>
        <strain evidence="2 3">HV_04</strain>
    </source>
</reference>
<evidence type="ECO:0000313" key="3">
    <source>
        <dbReference type="Proteomes" id="UP000767392"/>
    </source>
</evidence>
<feature type="transmembrane region" description="Helical" evidence="1">
    <location>
        <begin position="73"/>
        <end position="94"/>
    </location>
</feature>
<organism evidence="2 3">
    <name type="scientific">Apilactobacillus timberlakei</name>
    <dbReference type="NCBI Taxonomy" id="2008380"/>
    <lineage>
        <taxon>Bacteria</taxon>
        <taxon>Bacillati</taxon>
        <taxon>Bacillota</taxon>
        <taxon>Bacilli</taxon>
        <taxon>Lactobacillales</taxon>
        <taxon>Lactobacillaceae</taxon>
        <taxon>Apilactobacillus</taxon>
    </lineage>
</organism>
<proteinExistence type="predicted"/>
<evidence type="ECO:0000313" key="2">
    <source>
        <dbReference type="EMBL" id="TPR12873.1"/>
    </source>
</evidence>
<evidence type="ECO:0000256" key="1">
    <source>
        <dbReference type="SAM" id="Phobius"/>
    </source>
</evidence>
<keyword evidence="1" id="KW-0812">Transmembrane</keyword>
<dbReference type="EMBL" id="QUAM01000005">
    <property type="protein sequence ID" value="TPR12873.1"/>
    <property type="molecule type" value="Genomic_DNA"/>
</dbReference>
<feature type="transmembrane region" description="Helical" evidence="1">
    <location>
        <begin position="159"/>
        <end position="178"/>
    </location>
</feature>
<dbReference type="Proteomes" id="UP000767392">
    <property type="component" value="Unassembled WGS sequence"/>
</dbReference>